<evidence type="ECO:0000313" key="9">
    <source>
        <dbReference type="EMBL" id="CCI82271.1"/>
    </source>
</evidence>
<dbReference type="Pfam" id="PF00892">
    <property type="entry name" value="EamA"/>
    <property type="match status" value="2"/>
</dbReference>
<evidence type="ECO:0000259" key="8">
    <source>
        <dbReference type="Pfam" id="PF00892"/>
    </source>
</evidence>
<dbReference type="InterPro" id="IPR000620">
    <property type="entry name" value="EamA_dom"/>
</dbReference>
<evidence type="ECO:0000256" key="3">
    <source>
        <dbReference type="ARBA" id="ARBA00022475"/>
    </source>
</evidence>
<name>I7JV60_9LACO</name>
<dbReference type="InterPro" id="IPR050638">
    <property type="entry name" value="AA-Vitamin_Transporters"/>
</dbReference>
<dbReference type="PATRIC" id="fig|1423758.3.peg.626"/>
<evidence type="ECO:0000256" key="5">
    <source>
        <dbReference type="ARBA" id="ARBA00022989"/>
    </source>
</evidence>
<feature type="transmembrane region" description="Helical" evidence="7">
    <location>
        <begin position="44"/>
        <end position="63"/>
    </location>
</feature>
<keyword evidence="3" id="KW-1003">Cell membrane</keyword>
<feature type="transmembrane region" description="Helical" evidence="7">
    <location>
        <begin position="220"/>
        <end position="238"/>
    </location>
</feature>
<dbReference type="GO" id="GO:0005886">
    <property type="term" value="C:plasma membrane"/>
    <property type="evidence" value="ECO:0007669"/>
    <property type="project" value="UniProtKB-SubCell"/>
</dbReference>
<keyword evidence="6 7" id="KW-0472">Membrane</keyword>
<evidence type="ECO:0000256" key="7">
    <source>
        <dbReference type="SAM" id="Phobius"/>
    </source>
</evidence>
<feature type="transmembrane region" description="Helical" evidence="7">
    <location>
        <begin position="276"/>
        <end position="294"/>
    </location>
</feature>
<dbReference type="PANTHER" id="PTHR32322">
    <property type="entry name" value="INNER MEMBRANE TRANSPORTER"/>
    <property type="match status" value="1"/>
</dbReference>
<feature type="domain" description="EamA" evidence="8">
    <location>
        <begin position="161"/>
        <end position="293"/>
    </location>
</feature>
<proteinExistence type="inferred from homology"/>
<dbReference type="RefSeq" id="WP_008471307.1">
    <property type="nucleotide sequence ID" value="NZ_AYZP01000013.1"/>
</dbReference>
<comment type="similarity">
    <text evidence="2">Belongs to the EamA transporter family.</text>
</comment>
<dbReference type="STRING" id="1423758.FC41_GL000620"/>
<feature type="transmembrane region" description="Helical" evidence="7">
    <location>
        <begin position="103"/>
        <end position="122"/>
    </location>
</feature>
<feature type="transmembrane region" description="Helical" evidence="7">
    <location>
        <begin position="75"/>
        <end position="97"/>
    </location>
</feature>
<evidence type="ECO:0000256" key="6">
    <source>
        <dbReference type="ARBA" id="ARBA00023136"/>
    </source>
</evidence>
<comment type="caution">
    <text evidence="9">The sequence shown here is derived from an EMBL/GenBank/DDBJ whole genome shotgun (WGS) entry which is preliminary data.</text>
</comment>
<dbReference type="EMBL" id="CAKE01000019">
    <property type="protein sequence ID" value="CCI82271.1"/>
    <property type="molecule type" value="Genomic_DNA"/>
</dbReference>
<feature type="transmembrane region" description="Helical" evidence="7">
    <location>
        <begin position="250"/>
        <end position="270"/>
    </location>
</feature>
<keyword evidence="10" id="KW-1185">Reference proteome</keyword>
<dbReference type="Proteomes" id="UP000009320">
    <property type="component" value="Unassembled WGS sequence"/>
</dbReference>
<gene>
    <name evidence="9" type="ORF">BN55_02890</name>
</gene>
<dbReference type="eggNOG" id="COG0697">
    <property type="taxonomic scope" value="Bacteria"/>
</dbReference>
<protein>
    <submittedName>
        <fullName evidence="9">DMT permease</fullName>
    </submittedName>
</protein>
<dbReference type="OrthoDB" id="9810818at2"/>
<sequence>MKSISKQKLWTILAASAATMWGISGLFGEALFNFSASITPLWLTQTRMIVSGIVLLIMAQALGQKPFAILKNKRDLSVIVAYGLLGLLPVQLFYFIVIQKANASVATILQFMGPFFVLAYLGLTHKQVIRRLDIIAAIGAFIGVFLLATHGKFNHLAITPIALFFGFLSAVGEASYTLIPVNIVKRVSSLVLTGWGMLVARIGLIIIHPQFGNIPHKPQVWLLTSAVIIIGTIIPFQMMANALRYVKPAIVSLLDAFEPMAATIGGVLFFHLSMSLMDWLGTVLILVAVLALNISPKNKIKAKKQED</sequence>
<organism evidence="9 10">
    <name type="scientific">Lactobacillus hominis DSM 23910 = CRBIP 24.179</name>
    <dbReference type="NCBI Taxonomy" id="1423758"/>
    <lineage>
        <taxon>Bacteria</taxon>
        <taxon>Bacillati</taxon>
        <taxon>Bacillota</taxon>
        <taxon>Bacilli</taxon>
        <taxon>Lactobacillales</taxon>
        <taxon>Lactobacillaceae</taxon>
        <taxon>Lactobacillus</taxon>
    </lineage>
</organism>
<evidence type="ECO:0000256" key="4">
    <source>
        <dbReference type="ARBA" id="ARBA00022692"/>
    </source>
</evidence>
<evidence type="ECO:0000256" key="1">
    <source>
        <dbReference type="ARBA" id="ARBA00004651"/>
    </source>
</evidence>
<comment type="subcellular location">
    <subcellularLocation>
        <location evidence="1">Cell membrane</location>
        <topology evidence="1">Multi-pass membrane protein</topology>
    </subcellularLocation>
</comment>
<dbReference type="GeneID" id="82847494"/>
<feature type="transmembrane region" description="Helical" evidence="7">
    <location>
        <begin position="190"/>
        <end position="208"/>
    </location>
</feature>
<dbReference type="InterPro" id="IPR037185">
    <property type="entry name" value="EmrE-like"/>
</dbReference>
<reference evidence="9 10" key="1">
    <citation type="submission" date="2012-06" db="EMBL/GenBank/DDBJ databases">
        <title>Draft Genome Sequence of Lactobacillus hominis Strain CRBIP 24.179T, isolated from human intestine.</title>
        <authorList>
            <person name="Cousin S."/>
            <person name="Ma L."/>
            <person name="Bizet C."/>
            <person name="Loux V."/>
            <person name="Bouchier C."/>
            <person name="Clermont D."/>
            <person name="Creno S."/>
        </authorList>
    </citation>
    <scope>NUCLEOTIDE SEQUENCE [LARGE SCALE GENOMIC DNA]</scope>
    <source>
        <strain evidence="10">CRBIP 24.179T</strain>
    </source>
</reference>
<accession>I7JV60</accession>
<dbReference type="Gene3D" id="1.10.3730.20">
    <property type="match status" value="1"/>
</dbReference>
<feature type="domain" description="EamA" evidence="8">
    <location>
        <begin position="9"/>
        <end position="148"/>
    </location>
</feature>
<evidence type="ECO:0000256" key="2">
    <source>
        <dbReference type="ARBA" id="ARBA00007362"/>
    </source>
</evidence>
<keyword evidence="5 7" id="KW-1133">Transmembrane helix</keyword>
<dbReference type="PANTHER" id="PTHR32322:SF18">
    <property type="entry name" value="S-ADENOSYLMETHIONINE_S-ADENOSYLHOMOCYSTEINE TRANSPORTER"/>
    <property type="match status" value="1"/>
</dbReference>
<feature type="transmembrane region" description="Helical" evidence="7">
    <location>
        <begin position="134"/>
        <end position="151"/>
    </location>
</feature>
<dbReference type="AlphaFoldDB" id="I7JV60"/>
<dbReference type="SUPFAM" id="SSF103481">
    <property type="entry name" value="Multidrug resistance efflux transporter EmrE"/>
    <property type="match status" value="2"/>
</dbReference>
<feature type="transmembrane region" description="Helical" evidence="7">
    <location>
        <begin position="157"/>
        <end position="178"/>
    </location>
</feature>
<keyword evidence="4 7" id="KW-0812">Transmembrane</keyword>
<evidence type="ECO:0000313" key="10">
    <source>
        <dbReference type="Proteomes" id="UP000009320"/>
    </source>
</evidence>